<accession>A0AAE7X0S1</accession>
<keyword evidence="2" id="KW-1185">Reference proteome</keyword>
<evidence type="ECO:0000313" key="1">
    <source>
        <dbReference type="EMBL" id="QZA70540.1"/>
    </source>
</evidence>
<reference evidence="1" key="1">
    <citation type="submission" date="2021-07" db="EMBL/GenBank/DDBJ databases">
        <authorList>
            <person name="Roth S.J."/>
            <person name="Krukonis G.P."/>
            <person name="Delesalle V.A."/>
        </authorList>
    </citation>
    <scope>NUCLEOTIDE SEQUENCE</scope>
</reference>
<protein>
    <submittedName>
        <fullName evidence="1">Uncharacterized protein</fullName>
    </submittedName>
</protein>
<evidence type="ECO:0000313" key="2">
    <source>
        <dbReference type="Proteomes" id="UP000827517"/>
    </source>
</evidence>
<dbReference type="RefSeq" id="YP_010667811.1">
    <property type="nucleotide sequence ID" value="NC_070952.1"/>
</dbReference>
<sequence>MKLHSCNIFPILRVATRYQLDSEKLFSIILDFLSHRREEILNTQLSRWFNPFDVDIKRELKPILYELISELNYTDNVDNFFIKNNRFYIKDHVNESNEW</sequence>
<proteinExistence type="predicted"/>
<dbReference type="KEGG" id="vg:77943945"/>
<dbReference type="EMBL" id="MZ501267">
    <property type="protein sequence ID" value="QZA70540.1"/>
    <property type="molecule type" value="Genomic_DNA"/>
</dbReference>
<dbReference type="Proteomes" id="UP000827517">
    <property type="component" value="Segment"/>
</dbReference>
<dbReference type="GeneID" id="77943945"/>
<organism evidence="1 2">
    <name type="scientific">Erwinia phage AH04</name>
    <dbReference type="NCBI Taxonomy" id="2869569"/>
    <lineage>
        <taxon>Viruses</taxon>
        <taxon>Duplodnaviria</taxon>
        <taxon>Heunggongvirae</taxon>
        <taxon>Uroviricota</taxon>
        <taxon>Caudoviricetes</taxon>
        <taxon>Chimalliviridae</taxon>
        <taxon>Meadowvirus</taxon>
        <taxon>Meadowvirus AH04</taxon>
    </lineage>
</organism>
<gene>
    <name evidence="1" type="primary">57</name>
    <name evidence="1" type="ORF">AH04_57</name>
</gene>
<name>A0AAE7X0S1_9CAUD</name>